<dbReference type="EMBL" id="CP060807">
    <property type="protein sequence ID" value="QNP22500.1"/>
    <property type="molecule type" value="Genomic_DNA"/>
</dbReference>
<evidence type="ECO:0000313" key="9">
    <source>
        <dbReference type="Proteomes" id="UP000516181"/>
    </source>
</evidence>
<dbReference type="EMBL" id="CAJOXS020000001">
    <property type="protein sequence ID" value="CAH5989935.1"/>
    <property type="molecule type" value="Genomic_DNA"/>
</dbReference>
<reference evidence="2" key="5">
    <citation type="journal article" date="2022" name="J. Appl. Microbiol.">
        <title>PCR-based ORF typing of Klebsiella pneumoniae for rapid identification of global clones and transmission events.</title>
        <authorList>
            <person name="Nonogaki R."/>
            <person name="Iijima A."/>
            <person name="Kawamura K."/>
            <person name="Kayama S."/>
            <person name="Sugai M."/>
            <person name="Yagi T."/>
            <person name="Arakawa Y."/>
            <person name="Doi Y."/>
            <person name="Suzuki M."/>
        </authorList>
    </citation>
    <scope>NUCLEOTIDE SEQUENCE</scope>
    <source>
        <strain evidence="2">NUKP-37</strain>
    </source>
</reference>
<evidence type="ECO:0000313" key="3">
    <source>
        <dbReference type="EMBL" id="MEC6057621.1"/>
    </source>
</evidence>
<reference evidence="6 8" key="3">
    <citation type="submission" date="2018-06" db="EMBL/GenBank/DDBJ databases">
        <authorList>
            <consortium name="Pathogen Informatics"/>
            <person name="Doyle S."/>
        </authorList>
    </citation>
    <scope>NUCLEOTIDE SEQUENCE [LARGE SCALE GENOMIC DNA]</scope>
    <source>
        <strain evidence="6 8">NCTC9177</strain>
    </source>
</reference>
<reference evidence="5 9" key="4">
    <citation type="submission" date="2020-08" db="EMBL/GenBank/DDBJ databases">
        <title>Complete genome sequence of Klebsiella pneumoniae KP2757.</title>
        <authorList>
            <person name="Zhang X."/>
        </authorList>
    </citation>
    <scope>NUCLEOTIDE SEQUENCE [LARGE SCALE GENOMIC DNA]</scope>
    <source>
        <strain evidence="5 9">KP2757</strain>
    </source>
</reference>
<dbReference type="Proteomes" id="UP001176846">
    <property type="component" value="Unassembled WGS sequence"/>
</dbReference>
<dbReference type="KEGG" id="kpk:A593_22875"/>
<dbReference type="RefSeq" id="WP_008804948.1">
    <property type="nucleotide sequence ID" value="NC_011283.1"/>
</dbReference>
<name>A0A0B7GAG2_KLEVA</name>
<reference evidence="1" key="6">
    <citation type="submission" date="2022-05" db="EMBL/GenBank/DDBJ databases">
        <authorList>
            <person name="Alioto T."/>
            <person name="Alioto T."/>
            <person name="Gomez Garrido J."/>
        </authorList>
    </citation>
    <scope>NUCLEOTIDE SEQUENCE</scope>
    <source>
        <strain evidence="1">0</strain>
    </source>
</reference>
<dbReference type="KEGG" id="kvd:KR75_20690"/>
<evidence type="ECO:0000313" key="7">
    <source>
        <dbReference type="Proteomes" id="UP000234473"/>
    </source>
</evidence>
<sequence length="122" mass="14142">MVEQDRLFARLARSTFRSRFRLGVKERQYCLDKGPEIIDQHAADFIRQRLAPAEPMNDGKQTPMRGHPVFIAQHATATCCRGCLEKWHAIPHGRALSEQEQRYVVQVIHHWLVLQMNGPSVR</sequence>
<evidence type="ECO:0000313" key="10">
    <source>
        <dbReference type="Proteomes" id="UP000789617"/>
    </source>
</evidence>
<dbReference type="EMBL" id="JARTTN020000001">
    <property type="protein sequence ID" value="MEC6057621.1"/>
    <property type="molecule type" value="Genomic_DNA"/>
</dbReference>
<dbReference type="EMBL" id="PICB01001376">
    <property type="protein sequence ID" value="PLP42080.1"/>
    <property type="molecule type" value="Genomic_DNA"/>
</dbReference>
<dbReference type="KEGG" id="kpe:KPK_2742"/>
<evidence type="ECO:0000313" key="4">
    <source>
        <dbReference type="EMBL" id="PLP42080.1"/>
    </source>
</evidence>
<reference evidence="4 7" key="2">
    <citation type="submission" date="2018-01" db="EMBL/GenBank/DDBJ databases">
        <title>Genomic study of Klebsiella pneumoniae.</title>
        <authorList>
            <person name="Yang Y."/>
            <person name="Bicalho R."/>
        </authorList>
    </citation>
    <scope>NUCLEOTIDE SEQUENCE [LARGE SCALE GENOMIC DNA]</scope>
    <source>
        <strain evidence="4 7">A5</strain>
    </source>
</reference>
<dbReference type="OMA" id="QHATGTC"/>
<protein>
    <submittedName>
        <fullName evidence="4">DUF4186 domain-containing protein</fullName>
    </submittedName>
</protein>
<dbReference type="EMBL" id="BQTA01000008">
    <property type="protein sequence ID" value="GKJ95281.1"/>
    <property type="molecule type" value="Genomic_DNA"/>
</dbReference>
<dbReference type="Proteomes" id="UP000516181">
    <property type="component" value="Chromosome"/>
</dbReference>
<dbReference type="EMBL" id="UGKR01000003">
    <property type="protein sequence ID" value="STS90616.1"/>
    <property type="molecule type" value="Genomic_DNA"/>
</dbReference>
<dbReference type="Proteomes" id="UP000234473">
    <property type="component" value="Unassembled WGS sequence"/>
</dbReference>
<evidence type="ECO:0000313" key="8">
    <source>
        <dbReference type="Proteomes" id="UP000254545"/>
    </source>
</evidence>
<evidence type="ECO:0000313" key="5">
    <source>
        <dbReference type="EMBL" id="QNP22500.1"/>
    </source>
</evidence>
<dbReference type="Pfam" id="PF13811">
    <property type="entry name" value="DUF4186"/>
    <property type="match status" value="1"/>
</dbReference>
<dbReference type="Proteomes" id="UP001060507">
    <property type="component" value="Unassembled WGS sequence"/>
</dbReference>
<evidence type="ECO:0000313" key="2">
    <source>
        <dbReference type="EMBL" id="GKJ95281.1"/>
    </source>
</evidence>
<gene>
    <name evidence="1" type="ORF">AN2335V1_0968</name>
    <name evidence="4" type="ORF">CWM98_22405</name>
    <name evidence="5" type="ORF">IAP99_13635</name>
    <name evidence="6" type="ORF">NCTC9177_04514</name>
    <name evidence="2" type="ORF">NUKP37_29300</name>
    <name evidence="3" type="ORF">QAB22_013940</name>
</gene>
<evidence type="ECO:0000313" key="6">
    <source>
        <dbReference type="EMBL" id="STS90616.1"/>
    </source>
</evidence>
<dbReference type="Proteomes" id="UP000254545">
    <property type="component" value="Unassembled WGS sequence"/>
</dbReference>
<reference evidence="3" key="8">
    <citation type="submission" date="2024-01" db="EMBL/GenBank/DDBJ databases">
        <authorList>
            <person name="Macesic N."/>
        </authorList>
    </citation>
    <scope>NUCLEOTIDE SEQUENCE</scope>
    <source>
        <strain evidence="3">CPO071</strain>
    </source>
</reference>
<proteinExistence type="predicted"/>
<reference evidence="3" key="7">
    <citation type="journal article" date="2023" name="Nat. Commun.">
        <title>Genomic dissection of endemic carbapenem resistance reveals metallo-beta-lactamase dissemination through clonal, plasmid and integron transfer.</title>
        <authorList>
            <person name="Macesic N."/>
            <person name="Hawkey J."/>
            <person name="Vezina B."/>
            <person name="Wisniewski J.A."/>
            <person name="Cottingham H."/>
            <person name="Blakeway L.V."/>
            <person name="Harshegyi T."/>
            <person name="Pragastis K."/>
            <person name="Badoordeen G.Z."/>
            <person name="Dennison A."/>
            <person name="Spelman D.W."/>
            <person name="Jenney A.W.J."/>
            <person name="Peleg A.Y."/>
        </authorList>
    </citation>
    <scope>NUCLEOTIDE SEQUENCE</scope>
    <source>
        <strain evidence="3">CPO071</strain>
    </source>
</reference>
<organism evidence="4 7">
    <name type="scientific">Klebsiella variicola</name>
    <dbReference type="NCBI Taxonomy" id="244366"/>
    <lineage>
        <taxon>Bacteria</taxon>
        <taxon>Pseudomonadati</taxon>
        <taxon>Pseudomonadota</taxon>
        <taxon>Gammaproteobacteria</taxon>
        <taxon>Enterobacterales</taxon>
        <taxon>Enterobacteriaceae</taxon>
        <taxon>Klebsiella/Raoultella group</taxon>
        <taxon>Klebsiella</taxon>
        <taxon>Klebsiella pneumoniae complex</taxon>
    </lineage>
</organism>
<reference evidence="4 7" key="1">
    <citation type="submission" date="2017-11" db="EMBL/GenBank/DDBJ databases">
        <authorList>
            <person name="Han C.G."/>
        </authorList>
    </citation>
    <scope>NUCLEOTIDE SEQUENCE [LARGE SCALE GENOMIC DNA]</scope>
    <source>
        <strain evidence="4 7">A5</strain>
    </source>
</reference>
<accession>A0A0B7GAG2</accession>
<keyword evidence="10" id="KW-1185">Reference proteome</keyword>
<dbReference type="Proteomes" id="UP000789617">
    <property type="component" value="Unassembled WGS sequence"/>
</dbReference>
<evidence type="ECO:0000313" key="1">
    <source>
        <dbReference type="EMBL" id="CAH5989935.1"/>
    </source>
</evidence>
<dbReference type="InterPro" id="IPR020378">
    <property type="entry name" value="DUF4186"/>
</dbReference>
<dbReference type="AlphaFoldDB" id="A0A0B7GAG2"/>